<keyword evidence="3" id="KW-1185">Reference proteome</keyword>
<dbReference type="PANTHER" id="PTHR12526">
    <property type="entry name" value="GLYCOSYLTRANSFERASE"/>
    <property type="match status" value="1"/>
</dbReference>
<reference evidence="2 3" key="1">
    <citation type="submission" date="2018-11" db="EMBL/GenBank/DDBJ databases">
        <title>Genomic Encyclopedia of Type Strains, Phase IV (KMG-IV): sequencing the most valuable type-strain genomes for metagenomic binning, comparative biology and taxonomic classification.</title>
        <authorList>
            <person name="Goeker M."/>
        </authorList>
    </citation>
    <scope>NUCLEOTIDE SEQUENCE [LARGE SCALE GENOMIC DNA]</scope>
    <source>
        <strain evidence="2 3">DSM 5900</strain>
    </source>
</reference>
<keyword evidence="2" id="KW-0808">Transferase</keyword>
<dbReference type="Proteomes" id="UP000278222">
    <property type="component" value="Unassembled WGS sequence"/>
</dbReference>
<dbReference type="OrthoDB" id="5490290at2"/>
<dbReference type="SUPFAM" id="SSF53756">
    <property type="entry name" value="UDP-Glycosyltransferase/glycogen phosphorylase"/>
    <property type="match status" value="1"/>
</dbReference>
<accession>A0A3N1KXV9</accession>
<evidence type="ECO:0000313" key="3">
    <source>
        <dbReference type="Proteomes" id="UP000278222"/>
    </source>
</evidence>
<evidence type="ECO:0000259" key="1">
    <source>
        <dbReference type="Pfam" id="PF00534"/>
    </source>
</evidence>
<dbReference type="InterPro" id="IPR001296">
    <property type="entry name" value="Glyco_trans_1"/>
</dbReference>
<evidence type="ECO:0000313" key="2">
    <source>
        <dbReference type="EMBL" id="ROP83420.1"/>
    </source>
</evidence>
<dbReference type="GO" id="GO:0016757">
    <property type="term" value="F:glycosyltransferase activity"/>
    <property type="evidence" value="ECO:0007669"/>
    <property type="project" value="InterPro"/>
</dbReference>
<name>A0A3N1KXV9_9PROT</name>
<protein>
    <submittedName>
        <fullName evidence="2">Glycosyl transferase family 1</fullName>
    </submittedName>
</protein>
<sequence>MTTNAAISVARAAGKIPTDRPFGKDMANNAFISAFLATTPHEDLYLYASTAGTAEKYKEILGTLTTRKFKTHFLSHNELARLGEPGCIMHLDPHLARDAWDRRRIGQRSYSIAGLIHTMAGPFNLDAHMETVIGPVQSWDALVCTSRAVKKTMEMLFERWHAYMADRYGATRLPTPQLPILPLGVDVAKFRKTDARIAAGRAWRQRLGIADDALAVLYLGRLSYVEKAHPTPMFIALEQAAKASGRKMHAIMAGWFPMPEHEEAFREAARLYAPSIGLSIVDARVEPAKTEIWHAADVFASLVDNIQETFGLAPVEAMAAGLPVVVSDWDGYRDTVRDGEDGFRIPTYAPPGGAGALLPLGNAALNESFQRYVGSTALMTAVDIPRAAAAFASLALDPQLRARMAATAARRGREVFDWPVVMEQYRALWSELAARRIRDGESGARRDGHSHEPRVEDPFRLYGHFASRQLSADLVLALPPAGTGVPVQAIRKSALNNLADRHFLRQDEQEAVLGLLAGGPQPISALVAVVADVRRAAVYRWLGHLLKFDAIRIAG</sequence>
<dbReference type="AlphaFoldDB" id="A0A3N1KXV9"/>
<organism evidence="2 3">
    <name type="scientific">Stella humosa</name>
    <dbReference type="NCBI Taxonomy" id="94"/>
    <lineage>
        <taxon>Bacteria</taxon>
        <taxon>Pseudomonadati</taxon>
        <taxon>Pseudomonadota</taxon>
        <taxon>Alphaproteobacteria</taxon>
        <taxon>Rhodospirillales</taxon>
        <taxon>Stellaceae</taxon>
        <taxon>Stella</taxon>
    </lineage>
</organism>
<feature type="domain" description="Glycosyl transferase family 1" evidence="1">
    <location>
        <begin position="202"/>
        <end position="348"/>
    </location>
</feature>
<dbReference type="Pfam" id="PF00534">
    <property type="entry name" value="Glycos_transf_1"/>
    <property type="match status" value="1"/>
</dbReference>
<comment type="caution">
    <text evidence="2">The sequence shown here is derived from an EMBL/GenBank/DDBJ whole genome shotgun (WGS) entry which is preliminary data.</text>
</comment>
<dbReference type="RefSeq" id="WP_123694637.1">
    <property type="nucleotide sequence ID" value="NZ_AP019700.1"/>
</dbReference>
<dbReference type="CDD" id="cd03801">
    <property type="entry name" value="GT4_PimA-like"/>
    <property type="match status" value="1"/>
</dbReference>
<gene>
    <name evidence="2" type="ORF">EDC65_4954</name>
</gene>
<dbReference type="EMBL" id="RJKX01000017">
    <property type="protein sequence ID" value="ROP83420.1"/>
    <property type="molecule type" value="Genomic_DNA"/>
</dbReference>
<dbReference type="Gene3D" id="3.40.50.2000">
    <property type="entry name" value="Glycogen Phosphorylase B"/>
    <property type="match status" value="1"/>
</dbReference>
<proteinExistence type="predicted"/>